<proteinExistence type="predicted"/>
<reference evidence="1 2" key="1">
    <citation type="submission" date="2016-03" db="EMBL/GenBank/DDBJ databases">
        <title>Cyphomyrmex costatus WGS genome.</title>
        <authorList>
            <person name="Nygaard S."/>
            <person name="Hu H."/>
            <person name="Boomsma J."/>
            <person name="Zhang G."/>
        </authorList>
    </citation>
    <scope>NUCLEOTIDE SEQUENCE [LARGE SCALE GENOMIC DNA]</scope>
    <source>
        <strain evidence="1">MS0001</strain>
        <tissue evidence="1">Whole body</tissue>
    </source>
</reference>
<keyword evidence="2" id="KW-1185">Reference proteome</keyword>
<accession>A0A151I7S2</accession>
<feature type="non-terminal residue" evidence="1">
    <location>
        <position position="1"/>
    </location>
</feature>
<evidence type="ECO:0000313" key="2">
    <source>
        <dbReference type="Proteomes" id="UP000078542"/>
    </source>
</evidence>
<dbReference type="Proteomes" id="UP000078542">
    <property type="component" value="Unassembled WGS sequence"/>
</dbReference>
<protein>
    <submittedName>
        <fullName evidence="1">Uncharacterized protein</fullName>
    </submittedName>
</protein>
<name>A0A151I7S2_9HYME</name>
<gene>
    <name evidence="1" type="ORF">ALC62_15151</name>
</gene>
<evidence type="ECO:0000313" key="1">
    <source>
        <dbReference type="EMBL" id="KYM94196.1"/>
    </source>
</evidence>
<organism evidence="1 2">
    <name type="scientific">Cyphomyrmex costatus</name>
    <dbReference type="NCBI Taxonomy" id="456900"/>
    <lineage>
        <taxon>Eukaryota</taxon>
        <taxon>Metazoa</taxon>
        <taxon>Ecdysozoa</taxon>
        <taxon>Arthropoda</taxon>
        <taxon>Hexapoda</taxon>
        <taxon>Insecta</taxon>
        <taxon>Pterygota</taxon>
        <taxon>Neoptera</taxon>
        <taxon>Endopterygota</taxon>
        <taxon>Hymenoptera</taxon>
        <taxon>Apocrita</taxon>
        <taxon>Aculeata</taxon>
        <taxon>Formicoidea</taxon>
        <taxon>Formicidae</taxon>
        <taxon>Myrmicinae</taxon>
        <taxon>Cyphomyrmex</taxon>
    </lineage>
</organism>
<sequence>LDQSHYDAGHMIVILSLRQFRNFLSHIQKDNALDSSKYPSLLLFCNLLCKYINNYFYVFLDYIVHTYYLFKYVMRPFLNTSSVIVFCNMRNKTGAAINIHKMLINNTFKVYIKLISAICKYFPQFSMPPTKKFGIKTWSIFVYVNSSKNINCIHISQECPNIDIIFFSEELRRLVTPRLYVIKSFRYYNLIKHFSLFNSPRCSRNNCFLKEEANLPQGKVIARNAVPLGPPTSPSKPGNNGITTNTLNTAPSLCALRILLNNVSPI</sequence>
<dbReference type="EMBL" id="KQ978397">
    <property type="protein sequence ID" value="KYM94196.1"/>
    <property type="molecule type" value="Genomic_DNA"/>
</dbReference>
<dbReference type="AlphaFoldDB" id="A0A151I7S2"/>